<feature type="domain" description="Orn/Lys/Arg decarboxylase C-terminal" evidence="7">
    <location>
        <begin position="388"/>
        <end position="451"/>
    </location>
</feature>
<dbReference type="InterPro" id="IPR036633">
    <property type="entry name" value="Prn/Lys/Arg_de-COase_C_sf"/>
</dbReference>
<keyword evidence="8" id="KW-0032">Aminotransferase</keyword>
<dbReference type="Pfam" id="PF03711">
    <property type="entry name" value="OKR_DC_1_C"/>
    <property type="match status" value="1"/>
</dbReference>
<keyword evidence="9" id="KW-1185">Reference proteome</keyword>
<keyword evidence="8" id="KW-0808">Transferase</keyword>
<keyword evidence="5" id="KW-0456">Lyase</keyword>
<evidence type="ECO:0000259" key="6">
    <source>
        <dbReference type="Pfam" id="PF01276"/>
    </source>
</evidence>
<comment type="cofactor">
    <cofactor evidence="1">
        <name>pyridoxal 5'-phosphate</name>
        <dbReference type="ChEBI" id="CHEBI:597326"/>
    </cofactor>
</comment>
<sequence>MATTPLWDALRAVALASGTGFHTPGHNGGAGLPPALKHWPDWGRLDLSELAGLDNLHAPTGVIAHAQALAAAAWEAEHSWFLVNGATAGIQAMLLAALGEGQKVLVPRNCHRSIVHALALSGAVPVFVQPVWDEYWQLAHGLTAAAVAETLAIHPDIRAVVAVHPTYFGAVGETRAIARVAHAKGIALLVDAAHGAHLRFHPDLPECALAAGADLVVHSAHKTLPALTQAALLHQQGTLVDPARVETAVQLVQTTSPSYLLMASLDLARAHMVRHGCEQLGHTLKMAHRLRHPLPFAVLGGDGTAGFDPTRLVIDVGGQGWSGHAAETWLEQNAQVRAEMATHRHLVFILNSAHTEIDGEHLQAALLALATAQPTGATPPDLLPPPLPELRYSPREAFGRSHRSVPLAAAAGLTSAADVCTYPPGVPVLLPGEVVAAQSVEYLRAAIAAGAETVGIDGRGHIRVTVD</sequence>
<feature type="domain" description="Orn/Lys/Arg decarboxylases family 1 pyridoxal-P attachment site" evidence="6">
    <location>
        <begin position="4"/>
        <end position="292"/>
    </location>
</feature>
<keyword evidence="3" id="KW-0210">Decarboxylase</keyword>
<accession>A0ABY3PSG1</accession>
<dbReference type="GO" id="GO:0008483">
    <property type="term" value="F:transaminase activity"/>
    <property type="evidence" value="ECO:0007669"/>
    <property type="project" value="UniProtKB-KW"/>
</dbReference>
<name>A0ABY3PSG1_9CYAN</name>
<keyword evidence="4" id="KW-0663">Pyridoxal phosphate</keyword>
<gene>
    <name evidence="8" type="ORF">ISF26_09460</name>
</gene>
<dbReference type="InterPro" id="IPR015421">
    <property type="entry name" value="PyrdxlP-dep_Trfase_major"/>
</dbReference>
<dbReference type="PANTHER" id="PTHR43277:SF4">
    <property type="entry name" value="ARGININE DECARBOXYLASE"/>
    <property type="match status" value="1"/>
</dbReference>
<dbReference type="EMBL" id="CP063845">
    <property type="protein sequence ID" value="UFP96412.1"/>
    <property type="molecule type" value="Genomic_DNA"/>
</dbReference>
<dbReference type="Gene3D" id="3.90.100.10">
    <property type="entry name" value="Orn/Lys/Arg decarboxylase, C-terminal domain"/>
    <property type="match status" value="1"/>
</dbReference>
<reference evidence="8 9" key="1">
    <citation type="journal article" date="2021" name="Genome Biol. Evol.">
        <title>Complete Genome Sequencing of a Novel Gloeobacter Species from a Waterfall Cave in Mexico.</title>
        <authorList>
            <person name="Saw J.H."/>
            <person name="Cardona T."/>
            <person name="Montejano G."/>
        </authorList>
    </citation>
    <scope>NUCLEOTIDE SEQUENCE [LARGE SCALE GENOMIC DNA]</scope>
    <source>
        <strain evidence="8">MG652769</strain>
    </source>
</reference>
<dbReference type="InterPro" id="IPR008286">
    <property type="entry name" value="Prn/Lys/Arg_de-COase_C"/>
</dbReference>
<evidence type="ECO:0000256" key="5">
    <source>
        <dbReference type="ARBA" id="ARBA00023239"/>
    </source>
</evidence>
<evidence type="ECO:0000256" key="2">
    <source>
        <dbReference type="ARBA" id="ARBA00010671"/>
    </source>
</evidence>
<dbReference type="InterPro" id="IPR052357">
    <property type="entry name" value="Orn_Lys_Arg_decarboxylase-I"/>
</dbReference>
<evidence type="ECO:0000313" key="9">
    <source>
        <dbReference type="Proteomes" id="UP001054846"/>
    </source>
</evidence>
<organism evidence="8 9">
    <name type="scientific">Gloeobacter morelensis MG652769</name>
    <dbReference type="NCBI Taxonomy" id="2781736"/>
    <lineage>
        <taxon>Bacteria</taxon>
        <taxon>Bacillati</taxon>
        <taxon>Cyanobacteriota</taxon>
        <taxon>Cyanophyceae</taxon>
        <taxon>Gloeobacterales</taxon>
        <taxon>Gloeobacteraceae</taxon>
        <taxon>Gloeobacter</taxon>
        <taxon>Gloeobacter morelensis</taxon>
    </lineage>
</organism>
<evidence type="ECO:0000256" key="4">
    <source>
        <dbReference type="ARBA" id="ARBA00022898"/>
    </source>
</evidence>
<dbReference type="SUPFAM" id="SSF55904">
    <property type="entry name" value="Ornithine decarboxylase C-terminal domain"/>
    <property type="match status" value="1"/>
</dbReference>
<evidence type="ECO:0000256" key="3">
    <source>
        <dbReference type="ARBA" id="ARBA00022793"/>
    </source>
</evidence>
<evidence type="ECO:0000259" key="7">
    <source>
        <dbReference type="Pfam" id="PF03711"/>
    </source>
</evidence>
<dbReference type="InterPro" id="IPR015424">
    <property type="entry name" value="PyrdxlP-dep_Trfase"/>
</dbReference>
<comment type="similarity">
    <text evidence="2">Belongs to the Orn/Lys/Arg decarboxylase class-I family.</text>
</comment>
<dbReference type="InterPro" id="IPR000310">
    <property type="entry name" value="Orn/Lys/Arg_deCO2ase_major_dom"/>
</dbReference>
<dbReference type="Proteomes" id="UP001054846">
    <property type="component" value="Chromosome"/>
</dbReference>
<dbReference type="SUPFAM" id="SSF53383">
    <property type="entry name" value="PLP-dependent transferases"/>
    <property type="match status" value="1"/>
</dbReference>
<protein>
    <submittedName>
        <fullName evidence="8">Aminotransferase class V-fold PLP-dependent enzyme</fullName>
    </submittedName>
</protein>
<dbReference type="Pfam" id="PF01276">
    <property type="entry name" value="OKR_DC_1"/>
    <property type="match status" value="1"/>
</dbReference>
<dbReference type="PANTHER" id="PTHR43277">
    <property type="entry name" value="ARGININE DECARBOXYLASE"/>
    <property type="match status" value="1"/>
</dbReference>
<proteinExistence type="inferred from homology"/>
<dbReference type="Gene3D" id="3.40.640.10">
    <property type="entry name" value="Type I PLP-dependent aspartate aminotransferase-like (Major domain)"/>
    <property type="match status" value="1"/>
</dbReference>
<evidence type="ECO:0000256" key="1">
    <source>
        <dbReference type="ARBA" id="ARBA00001933"/>
    </source>
</evidence>
<dbReference type="RefSeq" id="WP_230843652.1">
    <property type="nucleotide sequence ID" value="NZ_CP063845.1"/>
</dbReference>
<evidence type="ECO:0000313" key="8">
    <source>
        <dbReference type="EMBL" id="UFP96412.1"/>
    </source>
</evidence>